<dbReference type="Gene3D" id="3.40.50.1820">
    <property type="entry name" value="alpha/beta hydrolase"/>
    <property type="match status" value="1"/>
</dbReference>
<keyword evidence="1" id="KW-0378">Hydrolase</keyword>
<feature type="domain" description="Serine hydrolase" evidence="3">
    <location>
        <begin position="101"/>
        <end position="346"/>
    </location>
</feature>
<dbReference type="GO" id="GO:0016787">
    <property type="term" value="F:hydrolase activity"/>
    <property type="evidence" value="ECO:0007669"/>
    <property type="project" value="UniProtKB-KW"/>
</dbReference>
<organism evidence="4 5">
    <name type="scientific">Chaetoceros tenuissimus</name>
    <dbReference type="NCBI Taxonomy" id="426638"/>
    <lineage>
        <taxon>Eukaryota</taxon>
        <taxon>Sar</taxon>
        <taxon>Stramenopiles</taxon>
        <taxon>Ochrophyta</taxon>
        <taxon>Bacillariophyta</taxon>
        <taxon>Coscinodiscophyceae</taxon>
        <taxon>Chaetocerotophycidae</taxon>
        <taxon>Chaetocerotales</taxon>
        <taxon>Chaetocerotaceae</taxon>
        <taxon>Chaetoceros</taxon>
    </lineage>
</organism>
<evidence type="ECO:0000313" key="5">
    <source>
        <dbReference type="Proteomes" id="UP001054902"/>
    </source>
</evidence>
<dbReference type="Pfam" id="PF03959">
    <property type="entry name" value="FSH1"/>
    <property type="match status" value="1"/>
</dbReference>
<dbReference type="InterPro" id="IPR050593">
    <property type="entry name" value="LovG"/>
</dbReference>
<accession>A0AAD3H3E1</accession>
<dbReference type="Proteomes" id="UP001054902">
    <property type="component" value="Unassembled WGS sequence"/>
</dbReference>
<dbReference type="SUPFAM" id="SSF53474">
    <property type="entry name" value="alpha/beta-Hydrolases"/>
    <property type="match status" value="1"/>
</dbReference>
<dbReference type="InterPro" id="IPR005645">
    <property type="entry name" value="FSH-like_dom"/>
</dbReference>
<sequence length="468" mass="51930">MVKFENPKEVQGGGEDFLGGEVAQGEDFLGGDDKERLVQEDRASSKLKSSSQLRPRSILHKSAKKQSRLSVASHRFASILATSGLDRSERNRLIPSNELLKPKVLALHGKKSNNAVTKLQLENLGITEDKYDIFYLNGLIEEPKGDPTVTEFFNGPFFSWYHDKTDGRFKSSFIEAISNVYKEILAIGPIDMIYGFSQGATIAAAVAAAYSDSSFRNIVLQTESSTGRSMKQSISRAQNKKSLKVRASLMISFNLKASSRLQSNLSAESFYEAPCDYMILACCAEDPGGIQDIIPEFPKDHDSLDISSFHLVGVSDPLKPMSEEMSRLFYDAQVAYMPSGHFIPKGISNLDRMQALHKNLHERKNVVTMYPPKLKKASKVTSIGVMSPYQVVGVELSNLIPNPTILEVLRSKDSSKPLFYNARDSSLENFTTYGDVVEFIDGGAGDLRRLGEKMARLLHTVHHQVSIF</sequence>
<comment type="caution">
    <text evidence="4">The sequence shown here is derived from an EMBL/GenBank/DDBJ whole genome shotgun (WGS) entry which is preliminary data.</text>
</comment>
<evidence type="ECO:0000259" key="3">
    <source>
        <dbReference type="Pfam" id="PF03959"/>
    </source>
</evidence>
<evidence type="ECO:0000256" key="1">
    <source>
        <dbReference type="ARBA" id="ARBA00022801"/>
    </source>
</evidence>
<name>A0AAD3H3E1_9STRA</name>
<dbReference type="PANTHER" id="PTHR48070:SF6">
    <property type="entry name" value="ESTERASE OVCA2"/>
    <property type="match status" value="1"/>
</dbReference>
<dbReference type="GO" id="GO:0005737">
    <property type="term" value="C:cytoplasm"/>
    <property type="evidence" value="ECO:0007669"/>
    <property type="project" value="TreeGrafter"/>
</dbReference>
<reference evidence="4 5" key="1">
    <citation type="journal article" date="2021" name="Sci. Rep.">
        <title>The genome of the diatom Chaetoceros tenuissimus carries an ancient integrated fragment of an extant virus.</title>
        <authorList>
            <person name="Hongo Y."/>
            <person name="Kimura K."/>
            <person name="Takaki Y."/>
            <person name="Yoshida Y."/>
            <person name="Baba S."/>
            <person name="Kobayashi G."/>
            <person name="Nagasaki K."/>
            <person name="Hano T."/>
            <person name="Tomaru Y."/>
        </authorList>
    </citation>
    <scope>NUCLEOTIDE SEQUENCE [LARGE SCALE GENOMIC DNA]</scope>
    <source>
        <strain evidence="4 5">NIES-3715</strain>
    </source>
</reference>
<keyword evidence="5" id="KW-1185">Reference proteome</keyword>
<dbReference type="PANTHER" id="PTHR48070">
    <property type="entry name" value="ESTERASE OVCA2"/>
    <property type="match status" value="1"/>
</dbReference>
<dbReference type="AlphaFoldDB" id="A0AAD3H3E1"/>
<feature type="region of interest" description="Disordered" evidence="2">
    <location>
        <begin position="1"/>
        <end position="34"/>
    </location>
</feature>
<proteinExistence type="predicted"/>
<evidence type="ECO:0000256" key="2">
    <source>
        <dbReference type="SAM" id="MobiDB-lite"/>
    </source>
</evidence>
<protein>
    <recommendedName>
        <fullName evidence="3">Serine hydrolase domain-containing protein</fullName>
    </recommendedName>
</protein>
<evidence type="ECO:0000313" key="4">
    <source>
        <dbReference type="EMBL" id="GFH49127.1"/>
    </source>
</evidence>
<dbReference type="GO" id="GO:0005634">
    <property type="term" value="C:nucleus"/>
    <property type="evidence" value="ECO:0007669"/>
    <property type="project" value="TreeGrafter"/>
</dbReference>
<dbReference type="InterPro" id="IPR029058">
    <property type="entry name" value="AB_hydrolase_fold"/>
</dbReference>
<dbReference type="EMBL" id="BLLK01000032">
    <property type="protein sequence ID" value="GFH49127.1"/>
    <property type="molecule type" value="Genomic_DNA"/>
</dbReference>
<gene>
    <name evidence="4" type="ORF">CTEN210_05603</name>
</gene>